<accession>A0ABW7C889</accession>
<dbReference type="Gene3D" id="3.40.366.10">
    <property type="entry name" value="Malonyl-Coenzyme A Acyl Carrier Protein, domain 2"/>
    <property type="match status" value="1"/>
</dbReference>
<gene>
    <name evidence="2" type="ORF">VPK24_07055</name>
</gene>
<dbReference type="SUPFAM" id="SSF52151">
    <property type="entry name" value="FabD/lysophospholipase-like"/>
    <property type="match status" value="1"/>
</dbReference>
<dbReference type="InterPro" id="IPR016035">
    <property type="entry name" value="Acyl_Trfase/lysoPLipase"/>
</dbReference>
<evidence type="ECO:0000259" key="1">
    <source>
        <dbReference type="SMART" id="SM00827"/>
    </source>
</evidence>
<dbReference type="InterPro" id="IPR052568">
    <property type="entry name" value="PKS-FAS_Synthase"/>
</dbReference>
<name>A0ABW7C889_9CYAN</name>
<dbReference type="Proteomes" id="UP001604335">
    <property type="component" value="Unassembled WGS sequence"/>
</dbReference>
<dbReference type="GO" id="GO:0016746">
    <property type="term" value="F:acyltransferase activity"/>
    <property type="evidence" value="ECO:0007669"/>
    <property type="project" value="UniProtKB-KW"/>
</dbReference>
<evidence type="ECO:0000313" key="2">
    <source>
        <dbReference type="EMBL" id="MFG3817392.1"/>
    </source>
</evidence>
<protein>
    <submittedName>
        <fullName evidence="2">Acyltransferase domain-containing protein</fullName>
    </submittedName>
</protein>
<dbReference type="SMART" id="SM00827">
    <property type="entry name" value="PKS_AT"/>
    <property type="match status" value="1"/>
</dbReference>
<dbReference type="InterPro" id="IPR001227">
    <property type="entry name" value="Ac_transferase_dom_sf"/>
</dbReference>
<dbReference type="Pfam" id="PF00698">
    <property type="entry name" value="Acyl_transf_1"/>
    <property type="match status" value="1"/>
</dbReference>
<feature type="domain" description="Malonyl-CoA:ACP transacylase (MAT)" evidence="1">
    <location>
        <begin position="8"/>
        <end position="309"/>
    </location>
</feature>
<dbReference type="InterPro" id="IPR016036">
    <property type="entry name" value="Malonyl_transacylase_ACP-bd"/>
</dbReference>
<keyword evidence="3" id="KW-1185">Reference proteome</keyword>
<dbReference type="RefSeq" id="WP_393011684.1">
    <property type="nucleotide sequence ID" value="NZ_JAZAQF010000042.1"/>
</dbReference>
<dbReference type="InterPro" id="IPR014043">
    <property type="entry name" value="Acyl_transferase_dom"/>
</dbReference>
<evidence type="ECO:0000313" key="3">
    <source>
        <dbReference type="Proteomes" id="UP001604335"/>
    </source>
</evidence>
<keyword evidence="2" id="KW-0808">Transferase</keyword>
<dbReference type="PANTHER" id="PTHR43074:SF1">
    <property type="entry name" value="BETA-KETOACYL SYNTHASE FAMILY PROTEIN-RELATED"/>
    <property type="match status" value="1"/>
</dbReference>
<sequence length="329" mass="36872">MAAKVVFMFPGQGSQYLEMGQELYRCHPVFRNCMNEFSEVALPLLDIHLATELFADSQTALSKDSRLLLYTRYSNPLLFTFNYAVAATIESMGVIPDLVLGYSLGELTAAAYSGAVDRFQLLVALIRASFAFESYTPVGGMLAILDGLNLWHQHSEWFQDTALASINCSQSFVVSGRSSSLDRLEQILQNQSVLFQRLPVTQAFHSPWIDSAQEIIAREFDRLPQFQTGRFWRYGCGDRADDQQPTQAVRTFWEAFRNPINFEKALQGLELMGTNLYLDVGSNGTLAGFVRVILNSSSPSKGVAVMDRFGQNVQSLERAVDLAKKWRSD</sequence>
<proteinExistence type="predicted"/>
<dbReference type="PANTHER" id="PTHR43074">
    <property type="entry name" value="OMEGA-3 POLYUNSATURATED FATTY ACID SYNTHASE PFAB-RELATED"/>
    <property type="match status" value="1"/>
</dbReference>
<dbReference type="EMBL" id="JAZAQF010000042">
    <property type="protein sequence ID" value="MFG3817392.1"/>
    <property type="molecule type" value="Genomic_DNA"/>
</dbReference>
<comment type="caution">
    <text evidence="2">The sequence shown here is derived from an EMBL/GenBank/DDBJ whole genome shotgun (WGS) entry which is preliminary data.</text>
</comment>
<organism evidence="2 3">
    <name type="scientific">Limnothrix redekei LRLZ20PSL1</name>
    <dbReference type="NCBI Taxonomy" id="3112953"/>
    <lineage>
        <taxon>Bacteria</taxon>
        <taxon>Bacillati</taxon>
        <taxon>Cyanobacteriota</taxon>
        <taxon>Cyanophyceae</taxon>
        <taxon>Pseudanabaenales</taxon>
        <taxon>Pseudanabaenaceae</taxon>
        <taxon>Limnothrix</taxon>
    </lineage>
</organism>
<dbReference type="SUPFAM" id="SSF55048">
    <property type="entry name" value="Probable ACP-binding domain of malonyl-CoA ACP transacylase"/>
    <property type="match status" value="1"/>
</dbReference>
<keyword evidence="2" id="KW-0012">Acyltransferase</keyword>
<reference evidence="3" key="1">
    <citation type="journal article" date="2024" name="Algal Res.">
        <title>Biochemical, toxicological and genomic investigation of a high-biomass producing Limnothrix strain isolated from Italian shallow drinking water reservoir.</title>
        <authorList>
            <person name="Simonazzi M."/>
            <person name="Shishido T.K."/>
            <person name="Delbaje E."/>
            <person name="Wahlsten M."/>
            <person name="Fewer D.P."/>
            <person name="Sivonen K."/>
            <person name="Pezzolesi L."/>
            <person name="Pistocchi R."/>
        </authorList>
    </citation>
    <scope>NUCLEOTIDE SEQUENCE [LARGE SCALE GENOMIC DNA]</scope>
    <source>
        <strain evidence="3">LRLZ20PSL1</strain>
    </source>
</reference>